<sequence length="237" mass="23631">MKTSTVRGLRGAVAASGVAMLMFVAGCGGSDDAGDTNADESAEGAADGEAAAAEDDSAAEEEPVEDGADAEEEPVEDGADAEEEPADDGADAAAGDVVSPGEDFDPCTVVDAAAVSDTVGFDVEDGASDELMGGMNCTFVGSGGEAASVLVQWIPIENDLDTMIDSVSSTYENMSDPEELSIPGAADARGFTAEVMSQAAAVVFAGVDGGMFQVMVMSADGTVESAQALTELTLSSI</sequence>
<name>A0A9D2EBD8_9MICO</name>
<dbReference type="EMBL" id="DXBY01000015">
    <property type="protein sequence ID" value="HIZ34270.1"/>
    <property type="molecule type" value="Genomic_DNA"/>
</dbReference>
<reference evidence="2" key="2">
    <citation type="submission" date="2021-04" db="EMBL/GenBank/DDBJ databases">
        <authorList>
            <person name="Gilroy R."/>
        </authorList>
    </citation>
    <scope>NUCLEOTIDE SEQUENCE</scope>
    <source>
        <strain evidence="2">ChiGjej4B4-7305</strain>
    </source>
</reference>
<dbReference type="PROSITE" id="PS51257">
    <property type="entry name" value="PROKAR_LIPOPROTEIN"/>
    <property type="match status" value="1"/>
</dbReference>
<evidence type="ECO:0000313" key="3">
    <source>
        <dbReference type="Proteomes" id="UP000824037"/>
    </source>
</evidence>
<feature type="region of interest" description="Disordered" evidence="1">
    <location>
        <begin position="30"/>
        <end position="105"/>
    </location>
</feature>
<comment type="caution">
    <text evidence="2">The sequence shown here is derived from an EMBL/GenBank/DDBJ whole genome shotgun (WGS) entry which is preliminary data.</text>
</comment>
<evidence type="ECO:0000256" key="1">
    <source>
        <dbReference type="SAM" id="MobiDB-lite"/>
    </source>
</evidence>
<proteinExistence type="predicted"/>
<protein>
    <recommendedName>
        <fullName evidence="4">DUF3558 domain-containing protein</fullName>
    </recommendedName>
</protein>
<feature type="compositionally biased region" description="Acidic residues" evidence="1">
    <location>
        <begin position="32"/>
        <end position="42"/>
    </location>
</feature>
<dbReference type="Proteomes" id="UP000824037">
    <property type="component" value="Unassembled WGS sequence"/>
</dbReference>
<gene>
    <name evidence="2" type="ORF">H9815_00715</name>
</gene>
<accession>A0A9D2EBD8</accession>
<reference evidence="2" key="1">
    <citation type="journal article" date="2021" name="PeerJ">
        <title>Extensive microbial diversity within the chicken gut microbiome revealed by metagenomics and culture.</title>
        <authorList>
            <person name="Gilroy R."/>
            <person name="Ravi A."/>
            <person name="Getino M."/>
            <person name="Pursley I."/>
            <person name="Horton D.L."/>
            <person name="Alikhan N.F."/>
            <person name="Baker D."/>
            <person name="Gharbi K."/>
            <person name="Hall N."/>
            <person name="Watson M."/>
            <person name="Adriaenssens E.M."/>
            <person name="Foster-Nyarko E."/>
            <person name="Jarju S."/>
            <person name="Secka A."/>
            <person name="Antonio M."/>
            <person name="Oren A."/>
            <person name="Chaudhuri R.R."/>
            <person name="La Ragione R."/>
            <person name="Hildebrand F."/>
            <person name="Pallen M.J."/>
        </authorList>
    </citation>
    <scope>NUCLEOTIDE SEQUENCE</scope>
    <source>
        <strain evidence="2">ChiGjej4B4-7305</strain>
    </source>
</reference>
<organism evidence="2 3">
    <name type="scientific">Candidatus Ruania gallistercoris</name>
    <dbReference type="NCBI Taxonomy" id="2838746"/>
    <lineage>
        <taxon>Bacteria</taxon>
        <taxon>Bacillati</taxon>
        <taxon>Actinomycetota</taxon>
        <taxon>Actinomycetes</taxon>
        <taxon>Micrococcales</taxon>
        <taxon>Ruaniaceae</taxon>
        <taxon>Ruania</taxon>
    </lineage>
</organism>
<evidence type="ECO:0008006" key="4">
    <source>
        <dbReference type="Google" id="ProtNLM"/>
    </source>
</evidence>
<dbReference type="AlphaFoldDB" id="A0A9D2EBD8"/>
<evidence type="ECO:0000313" key="2">
    <source>
        <dbReference type="EMBL" id="HIZ34270.1"/>
    </source>
</evidence>
<feature type="compositionally biased region" description="Acidic residues" evidence="1">
    <location>
        <begin position="52"/>
        <end position="90"/>
    </location>
</feature>